<organism evidence="3 4">
    <name type="scientific">Giesbergeria sinuosa</name>
    <dbReference type="NCBI Taxonomy" id="80883"/>
    <lineage>
        <taxon>Bacteria</taxon>
        <taxon>Pseudomonadati</taxon>
        <taxon>Pseudomonadota</taxon>
        <taxon>Betaproteobacteria</taxon>
        <taxon>Burkholderiales</taxon>
        <taxon>Comamonadaceae</taxon>
        <taxon>Giesbergeria</taxon>
    </lineage>
</organism>
<keyword evidence="1" id="KW-0732">Signal</keyword>
<feature type="domain" description="FlgO" evidence="2">
    <location>
        <begin position="41"/>
        <end position="168"/>
    </location>
</feature>
<sequence length="178" mass="19444">MKRRTAALALLATAAALPGCARYYYGDAAPVRADLVETNAKAIDTLLQRINLDPTRPILVGTLVSIDRLAESSRLGRTLSEQLAGQLVQRGVLVVEPRLRDNLVIEPNQGELLLSRELHEVSQRHDAQAVLIGTYAASLRSVYVSLKLVHPVGNLVMAAADYTLPMDDNVRMLLHARS</sequence>
<proteinExistence type="predicted"/>
<dbReference type="Pfam" id="PF17680">
    <property type="entry name" value="FlgO"/>
    <property type="match status" value="1"/>
</dbReference>
<evidence type="ECO:0000313" key="4">
    <source>
        <dbReference type="Proteomes" id="UP001596001"/>
    </source>
</evidence>
<evidence type="ECO:0000256" key="1">
    <source>
        <dbReference type="SAM" id="SignalP"/>
    </source>
</evidence>
<feature type="chain" id="PRO_5045888715" evidence="1">
    <location>
        <begin position="22"/>
        <end position="178"/>
    </location>
</feature>
<evidence type="ECO:0000259" key="2">
    <source>
        <dbReference type="Pfam" id="PF17680"/>
    </source>
</evidence>
<accession>A0ABV9QDJ5</accession>
<keyword evidence="4" id="KW-1185">Reference proteome</keyword>
<dbReference type="Proteomes" id="UP001596001">
    <property type="component" value="Unassembled WGS sequence"/>
</dbReference>
<dbReference type="InterPro" id="IPR041215">
    <property type="entry name" value="FlgO_dom"/>
</dbReference>
<protein>
    <submittedName>
        <fullName evidence="3">FlgO family outer membrane protein</fullName>
    </submittedName>
</protein>
<comment type="caution">
    <text evidence="3">The sequence shown here is derived from an EMBL/GenBank/DDBJ whole genome shotgun (WGS) entry which is preliminary data.</text>
</comment>
<name>A0ABV9QDJ5_9BURK</name>
<evidence type="ECO:0000313" key="3">
    <source>
        <dbReference type="EMBL" id="MFC4789258.1"/>
    </source>
</evidence>
<dbReference type="RefSeq" id="WP_382432463.1">
    <property type="nucleotide sequence ID" value="NZ_JBHSHJ010000006.1"/>
</dbReference>
<feature type="signal peptide" evidence="1">
    <location>
        <begin position="1"/>
        <end position="21"/>
    </location>
</feature>
<reference evidence="4" key="1">
    <citation type="journal article" date="2019" name="Int. J. Syst. Evol. Microbiol.">
        <title>The Global Catalogue of Microorganisms (GCM) 10K type strain sequencing project: providing services to taxonomists for standard genome sequencing and annotation.</title>
        <authorList>
            <consortium name="The Broad Institute Genomics Platform"/>
            <consortium name="The Broad Institute Genome Sequencing Center for Infectious Disease"/>
            <person name="Wu L."/>
            <person name="Ma J."/>
        </authorList>
    </citation>
    <scope>NUCLEOTIDE SEQUENCE [LARGE SCALE GENOMIC DNA]</scope>
    <source>
        <strain evidence="4">CCUG 49452</strain>
    </source>
</reference>
<dbReference type="EMBL" id="JBHSHJ010000006">
    <property type="protein sequence ID" value="MFC4789258.1"/>
    <property type="molecule type" value="Genomic_DNA"/>
</dbReference>
<gene>
    <name evidence="3" type="ORF">ACFO6X_09740</name>
</gene>